<dbReference type="EMBL" id="JARJLG010000206">
    <property type="protein sequence ID" value="KAJ7728260.1"/>
    <property type="molecule type" value="Genomic_DNA"/>
</dbReference>
<keyword evidence="2" id="KW-1185">Reference proteome</keyword>
<name>A0AAD7MQD1_9AGAR</name>
<sequence length="246" mass="27892">MSHMVVVGDRVASWSQNFQAWIQKIQVVIKDCDGQQVEVRYAHVQQLGDKPLKLVRSGSLGLHMLSLPGRICLNDRICASGAERGYWNKLGCIIQIDEARGLLKIVDYDQLIAGGGDETHALREVRVNHVWKVFFGGDVARVTYGPNRGRTGFVIVGGHRNHDGLIQVYDPTQRYFNHNTGKYLGHEEYHELARRSFQMSQPLVPNLVSEDYAADPENTHRDIDPRFFSVPGRWLEFALEHEVDGT</sequence>
<comment type="caution">
    <text evidence="1">The sequence shown here is derived from an EMBL/GenBank/DDBJ whole genome shotgun (WGS) entry which is preliminary data.</text>
</comment>
<gene>
    <name evidence="1" type="ORF">DFH07DRAFT_969881</name>
</gene>
<evidence type="ECO:0000313" key="2">
    <source>
        <dbReference type="Proteomes" id="UP001215280"/>
    </source>
</evidence>
<protein>
    <submittedName>
        <fullName evidence="1">Uncharacterized protein</fullName>
    </submittedName>
</protein>
<dbReference type="AlphaFoldDB" id="A0AAD7MQD1"/>
<reference evidence="1" key="1">
    <citation type="submission" date="2023-03" db="EMBL/GenBank/DDBJ databases">
        <title>Massive genome expansion in bonnet fungi (Mycena s.s.) driven by repeated elements and novel gene families across ecological guilds.</title>
        <authorList>
            <consortium name="Lawrence Berkeley National Laboratory"/>
            <person name="Harder C.B."/>
            <person name="Miyauchi S."/>
            <person name="Viragh M."/>
            <person name="Kuo A."/>
            <person name="Thoen E."/>
            <person name="Andreopoulos B."/>
            <person name="Lu D."/>
            <person name="Skrede I."/>
            <person name="Drula E."/>
            <person name="Henrissat B."/>
            <person name="Morin E."/>
            <person name="Kohler A."/>
            <person name="Barry K."/>
            <person name="LaButti K."/>
            <person name="Morin E."/>
            <person name="Salamov A."/>
            <person name="Lipzen A."/>
            <person name="Mereny Z."/>
            <person name="Hegedus B."/>
            <person name="Baldrian P."/>
            <person name="Stursova M."/>
            <person name="Weitz H."/>
            <person name="Taylor A."/>
            <person name="Grigoriev I.V."/>
            <person name="Nagy L.G."/>
            <person name="Martin F."/>
            <person name="Kauserud H."/>
        </authorList>
    </citation>
    <scope>NUCLEOTIDE SEQUENCE</scope>
    <source>
        <strain evidence="1">CBHHK188m</strain>
    </source>
</reference>
<organism evidence="1 2">
    <name type="scientific">Mycena maculata</name>
    <dbReference type="NCBI Taxonomy" id="230809"/>
    <lineage>
        <taxon>Eukaryota</taxon>
        <taxon>Fungi</taxon>
        <taxon>Dikarya</taxon>
        <taxon>Basidiomycota</taxon>
        <taxon>Agaricomycotina</taxon>
        <taxon>Agaricomycetes</taxon>
        <taxon>Agaricomycetidae</taxon>
        <taxon>Agaricales</taxon>
        <taxon>Marasmiineae</taxon>
        <taxon>Mycenaceae</taxon>
        <taxon>Mycena</taxon>
    </lineage>
</organism>
<proteinExistence type="predicted"/>
<dbReference type="Proteomes" id="UP001215280">
    <property type="component" value="Unassembled WGS sequence"/>
</dbReference>
<evidence type="ECO:0000313" key="1">
    <source>
        <dbReference type="EMBL" id="KAJ7728260.1"/>
    </source>
</evidence>
<accession>A0AAD7MQD1</accession>